<dbReference type="RefSeq" id="WP_192818758.1">
    <property type="nucleotide sequence ID" value="NZ_CP062310.1"/>
</dbReference>
<proteinExistence type="predicted"/>
<dbReference type="PANTHER" id="PTHR34314">
    <property type="entry name" value="CRENARCHAEAL PROTEIN, PUTATIVE-RELATED"/>
    <property type="match status" value="1"/>
</dbReference>
<name>A0A7L9FIQ7_9CREN</name>
<dbReference type="Proteomes" id="UP000594121">
    <property type="component" value="Chromosome"/>
</dbReference>
<dbReference type="Pfam" id="PF26618">
    <property type="entry name" value="DUF8196"/>
    <property type="match status" value="1"/>
</dbReference>
<organism evidence="2 3">
    <name type="scientific">Infirmifilum lucidum</name>
    <dbReference type="NCBI Taxonomy" id="2776706"/>
    <lineage>
        <taxon>Archaea</taxon>
        <taxon>Thermoproteota</taxon>
        <taxon>Thermoprotei</taxon>
        <taxon>Thermofilales</taxon>
        <taxon>Thermofilaceae</taxon>
        <taxon>Infirmifilum</taxon>
    </lineage>
</organism>
<protein>
    <recommendedName>
        <fullName evidence="1">DUF8196 domain-containing protein</fullName>
    </recommendedName>
</protein>
<gene>
    <name evidence="2" type="ORF">IG193_08570</name>
</gene>
<dbReference type="PANTHER" id="PTHR34314:SF6">
    <property type="entry name" value="DUF3782 DOMAIN-CONTAINING PROTEIN"/>
    <property type="match status" value="1"/>
</dbReference>
<dbReference type="InterPro" id="IPR058509">
    <property type="entry name" value="DUF8196"/>
</dbReference>
<keyword evidence="3" id="KW-1185">Reference proteome</keyword>
<reference evidence="2 3" key="1">
    <citation type="submission" date="2020-10" db="EMBL/GenBank/DDBJ databases">
        <title>Thermofilum lucidum 3507LT sp. nov. a novel member of Thermofilaceae family isolated from Chile hot spring, and proposal of description order Thermofilales.</title>
        <authorList>
            <person name="Zayulina K.S."/>
            <person name="Elcheninov A.G."/>
            <person name="Toshchakov S.V."/>
            <person name="Kublanov I.V."/>
        </authorList>
    </citation>
    <scope>NUCLEOTIDE SEQUENCE [LARGE SCALE GENOMIC DNA]</scope>
    <source>
        <strain evidence="2 3">3507LT</strain>
    </source>
</reference>
<sequence>MGSLEEQFLELLKKDEKFRLAVASYLGYDEILRRLREHDEKFNAILGEIKLLREDQKKLWENQNKLWENANRLWEEVKSLREGQERLWEEVKSLRESQGRLWEEVRALREGQGRLWEEVRALREGQSRIATTLERLTLSVEEEALEVVGYRLEKELGVRVELSRVFVDGEELDIYGASGDLCVLGEATVRLGVGLVEELERKVELVRAKRPELLRRKLIKVIYADYATPEALRLAEERGIWVLKWSGDLTQRKIHEV</sequence>
<dbReference type="AlphaFoldDB" id="A0A7L9FIQ7"/>
<dbReference type="GeneID" id="59149944"/>
<dbReference type="InParanoid" id="A0A7L9FIQ7"/>
<dbReference type="KEGG" id="thel:IG193_08570"/>
<evidence type="ECO:0000259" key="1">
    <source>
        <dbReference type="Pfam" id="PF26618"/>
    </source>
</evidence>
<accession>A0A7L9FIQ7</accession>
<feature type="domain" description="DUF8196" evidence="1">
    <location>
        <begin position="142"/>
        <end position="251"/>
    </location>
</feature>
<evidence type="ECO:0000313" key="2">
    <source>
        <dbReference type="EMBL" id="QOJ78786.1"/>
    </source>
</evidence>
<dbReference type="EMBL" id="CP062310">
    <property type="protein sequence ID" value="QOJ78786.1"/>
    <property type="molecule type" value="Genomic_DNA"/>
</dbReference>
<evidence type="ECO:0000313" key="3">
    <source>
        <dbReference type="Proteomes" id="UP000594121"/>
    </source>
</evidence>